<dbReference type="RefSeq" id="WP_380321150.1">
    <property type="nucleotide sequence ID" value="NZ_JBHYPW010000013.1"/>
</dbReference>
<feature type="region of interest" description="Disordered" evidence="1">
    <location>
        <begin position="1"/>
        <end position="20"/>
    </location>
</feature>
<keyword evidence="3" id="KW-1185">Reference proteome</keyword>
<evidence type="ECO:0000313" key="2">
    <source>
        <dbReference type="EMBL" id="MFE1353646.1"/>
    </source>
</evidence>
<organism evidence="2 3">
    <name type="scientific">Kitasatospora phosalacinea</name>
    <dbReference type="NCBI Taxonomy" id="2065"/>
    <lineage>
        <taxon>Bacteria</taxon>
        <taxon>Bacillati</taxon>
        <taxon>Actinomycetota</taxon>
        <taxon>Actinomycetes</taxon>
        <taxon>Kitasatosporales</taxon>
        <taxon>Streptomycetaceae</taxon>
        <taxon>Kitasatospora</taxon>
    </lineage>
</organism>
<sequence>MALASAPASRPRRLPAAPEPAPLPVWLVTVPTLSAATPAAVPAVAAADAADAGSRVGVQVFAVRAGTAWDAIALAGGRSAAPSAVLRRRGAVADLARATAVPAAGAFPA</sequence>
<proteinExistence type="predicted"/>
<evidence type="ECO:0000256" key="1">
    <source>
        <dbReference type="SAM" id="MobiDB-lite"/>
    </source>
</evidence>
<evidence type="ECO:0000313" key="3">
    <source>
        <dbReference type="Proteomes" id="UP001599542"/>
    </source>
</evidence>
<reference evidence="2 3" key="1">
    <citation type="submission" date="2024-09" db="EMBL/GenBank/DDBJ databases">
        <title>The Natural Products Discovery Center: Release of the First 8490 Sequenced Strains for Exploring Actinobacteria Biosynthetic Diversity.</title>
        <authorList>
            <person name="Kalkreuter E."/>
            <person name="Kautsar S.A."/>
            <person name="Yang D."/>
            <person name="Bader C.D."/>
            <person name="Teijaro C.N."/>
            <person name="Fluegel L."/>
            <person name="Davis C.M."/>
            <person name="Simpson J.R."/>
            <person name="Lauterbach L."/>
            <person name="Steele A.D."/>
            <person name="Gui C."/>
            <person name="Meng S."/>
            <person name="Li G."/>
            <person name="Viehrig K."/>
            <person name="Ye F."/>
            <person name="Su P."/>
            <person name="Kiefer A.F."/>
            <person name="Nichols A."/>
            <person name="Cepeda A.J."/>
            <person name="Yan W."/>
            <person name="Fan B."/>
            <person name="Jiang Y."/>
            <person name="Adhikari A."/>
            <person name="Zheng C.-J."/>
            <person name="Schuster L."/>
            <person name="Cowan T.M."/>
            <person name="Smanski M.J."/>
            <person name="Chevrette M.G."/>
            <person name="De Carvalho L.P.S."/>
            <person name="Shen B."/>
        </authorList>
    </citation>
    <scope>NUCLEOTIDE SEQUENCE [LARGE SCALE GENOMIC DNA]</scope>
    <source>
        <strain evidence="2 3">NPDC058753</strain>
    </source>
</reference>
<protein>
    <submittedName>
        <fullName evidence="2">Uncharacterized protein</fullName>
    </submittedName>
</protein>
<gene>
    <name evidence="2" type="ORF">ACFW6T_16835</name>
</gene>
<accession>A0ABW6GLR2</accession>
<name>A0ABW6GLR2_9ACTN</name>
<dbReference type="Proteomes" id="UP001599542">
    <property type="component" value="Unassembled WGS sequence"/>
</dbReference>
<dbReference type="EMBL" id="JBHYPX010000031">
    <property type="protein sequence ID" value="MFE1353646.1"/>
    <property type="molecule type" value="Genomic_DNA"/>
</dbReference>
<comment type="caution">
    <text evidence="2">The sequence shown here is derived from an EMBL/GenBank/DDBJ whole genome shotgun (WGS) entry which is preliminary data.</text>
</comment>